<comment type="catalytic activity">
    <reaction evidence="1">
        <text>ATP + protein L-histidine = ADP + protein N-phospho-L-histidine.</text>
        <dbReference type="EC" id="2.7.13.3"/>
    </reaction>
</comment>
<dbReference type="Pfam" id="PF02518">
    <property type="entry name" value="HATPase_c"/>
    <property type="match status" value="1"/>
</dbReference>
<dbReference type="SMART" id="SM00448">
    <property type="entry name" value="REC"/>
    <property type="match status" value="1"/>
</dbReference>
<dbReference type="Gene3D" id="1.10.287.130">
    <property type="match status" value="1"/>
</dbReference>
<dbReference type="InterPro" id="IPR013656">
    <property type="entry name" value="PAS_4"/>
</dbReference>
<evidence type="ECO:0000259" key="11">
    <source>
        <dbReference type="PROSITE" id="PS50113"/>
    </source>
</evidence>
<dbReference type="InterPro" id="IPR005467">
    <property type="entry name" value="His_kinase_dom"/>
</dbReference>
<dbReference type="Pfam" id="PF13426">
    <property type="entry name" value="PAS_9"/>
    <property type="match status" value="1"/>
</dbReference>
<organism evidence="13 14">
    <name type="scientific">Azospirillum rugosum</name>
    <dbReference type="NCBI Taxonomy" id="416170"/>
    <lineage>
        <taxon>Bacteria</taxon>
        <taxon>Pseudomonadati</taxon>
        <taxon>Pseudomonadota</taxon>
        <taxon>Alphaproteobacteria</taxon>
        <taxon>Rhodospirillales</taxon>
        <taxon>Azospirillaceae</taxon>
        <taxon>Azospirillum</taxon>
    </lineage>
</organism>
<protein>
    <recommendedName>
        <fullName evidence="3">histidine kinase</fullName>
        <ecNumber evidence="3">2.7.13.3</ecNumber>
    </recommendedName>
</protein>
<dbReference type="Gene3D" id="3.30.565.10">
    <property type="entry name" value="Histidine kinase-like ATPase, C-terminal domain"/>
    <property type="match status" value="1"/>
</dbReference>
<proteinExistence type="predicted"/>
<dbReference type="CDD" id="cd12915">
    <property type="entry name" value="PDC2_DGC_like"/>
    <property type="match status" value="1"/>
</dbReference>
<evidence type="ECO:0000256" key="5">
    <source>
        <dbReference type="ARBA" id="ARBA00022679"/>
    </source>
</evidence>
<evidence type="ECO:0000256" key="2">
    <source>
        <dbReference type="ARBA" id="ARBA00004370"/>
    </source>
</evidence>
<dbReference type="Pfam" id="PF00072">
    <property type="entry name" value="Response_reg"/>
    <property type="match status" value="1"/>
</dbReference>
<dbReference type="InterPro" id="IPR003594">
    <property type="entry name" value="HATPase_dom"/>
</dbReference>
<keyword evidence="14" id="KW-1185">Reference proteome</keyword>
<dbReference type="Pfam" id="PF08448">
    <property type="entry name" value="PAS_4"/>
    <property type="match status" value="2"/>
</dbReference>
<dbReference type="CDD" id="cd00156">
    <property type="entry name" value="REC"/>
    <property type="match status" value="1"/>
</dbReference>
<dbReference type="InterPro" id="IPR000700">
    <property type="entry name" value="PAS-assoc_C"/>
</dbReference>
<dbReference type="InterPro" id="IPR036890">
    <property type="entry name" value="HATPase_C_sf"/>
</dbReference>
<dbReference type="SUPFAM" id="SSF55874">
    <property type="entry name" value="ATPase domain of HSP90 chaperone/DNA topoisomerase II/histidine kinase"/>
    <property type="match status" value="1"/>
</dbReference>
<dbReference type="PROSITE" id="PS50113">
    <property type="entry name" value="PAC"/>
    <property type="match status" value="1"/>
</dbReference>
<dbReference type="InterPro" id="IPR035965">
    <property type="entry name" value="PAS-like_dom_sf"/>
</dbReference>
<feature type="domain" description="Response regulatory" evidence="9">
    <location>
        <begin position="1002"/>
        <end position="1119"/>
    </location>
</feature>
<evidence type="ECO:0000256" key="4">
    <source>
        <dbReference type="ARBA" id="ARBA00022553"/>
    </source>
</evidence>
<dbReference type="PROSITE" id="PS50109">
    <property type="entry name" value="HIS_KIN"/>
    <property type="match status" value="1"/>
</dbReference>
<dbReference type="SUPFAM" id="SSF158472">
    <property type="entry name" value="HAMP domain-like"/>
    <property type="match status" value="1"/>
</dbReference>
<dbReference type="Proteomes" id="UP000781958">
    <property type="component" value="Unassembled WGS sequence"/>
</dbReference>
<dbReference type="SMART" id="SM00388">
    <property type="entry name" value="HisKA"/>
    <property type="match status" value="1"/>
</dbReference>
<dbReference type="PANTHER" id="PTHR43047:SF9">
    <property type="entry name" value="HISTIDINE KINASE"/>
    <property type="match status" value="1"/>
</dbReference>
<dbReference type="CDD" id="cd06225">
    <property type="entry name" value="HAMP"/>
    <property type="match status" value="1"/>
</dbReference>
<dbReference type="NCBIfam" id="TIGR00229">
    <property type="entry name" value="sensory_box"/>
    <property type="match status" value="1"/>
</dbReference>
<evidence type="ECO:0000256" key="6">
    <source>
        <dbReference type="ARBA" id="ARBA00022777"/>
    </source>
</evidence>
<dbReference type="SUPFAM" id="SSF55785">
    <property type="entry name" value="PYP-like sensor domain (PAS domain)"/>
    <property type="match status" value="3"/>
</dbReference>
<evidence type="ECO:0000259" key="10">
    <source>
        <dbReference type="PROSITE" id="PS50112"/>
    </source>
</evidence>
<dbReference type="InterPro" id="IPR003661">
    <property type="entry name" value="HisK_dim/P_dom"/>
</dbReference>
<feature type="modified residue" description="4-aspartylphosphate" evidence="7">
    <location>
        <position position="1053"/>
    </location>
</feature>
<dbReference type="InterPro" id="IPR001789">
    <property type="entry name" value="Sig_transdc_resp-reg_receiver"/>
</dbReference>
<keyword evidence="4 7" id="KW-0597">Phosphoprotein</keyword>
<comment type="caution">
    <text evidence="13">The sequence shown here is derived from an EMBL/GenBank/DDBJ whole genome shotgun (WGS) entry which is preliminary data.</text>
</comment>
<dbReference type="CDD" id="cd00130">
    <property type="entry name" value="PAS"/>
    <property type="match status" value="1"/>
</dbReference>
<dbReference type="SUPFAM" id="SSF52172">
    <property type="entry name" value="CheY-like"/>
    <property type="match status" value="1"/>
</dbReference>
<dbReference type="PROSITE" id="PS50112">
    <property type="entry name" value="PAS"/>
    <property type="match status" value="1"/>
</dbReference>
<dbReference type="InterPro" id="IPR036097">
    <property type="entry name" value="HisK_dim/P_sf"/>
</dbReference>
<feature type="domain" description="HAMP" evidence="12">
    <location>
        <begin position="313"/>
        <end position="366"/>
    </location>
</feature>
<dbReference type="InterPro" id="IPR004358">
    <property type="entry name" value="Sig_transdc_His_kin-like_C"/>
</dbReference>
<name>A0ABS4SRP9_9PROT</name>
<feature type="domain" description="PAS" evidence="10">
    <location>
        <begin position="624"/>
        <end position="694"/>
    </location>
</feature>
<evidence type="ECO:0000259" key="9">
    <source>
        <dbReference type="PROSITE" id="PS50110"/>
    </source>
</evidence>
<dbReference type="PANTHER" id="PTHR43047">
    <property type="entry name" value="TWO-COMPONENT HISTIDINE PROTEIN KINASE"/>
    <property type="match status" value="1"/>
</dbReference>
<dbReference type="SMART" id="SM00387">
    <property type="entry name" value="HATPase_c"/>
    <property type="match status" value="1"/>
</dbReference>
<dbReference type="EC" id="2.7.13.3" evidence="3"/>
<dbReference type="CDD" id="cd00082">
    <property type="entry name" value="HisKA"/>
    <property type="match status" value="1"/>
</dbReference>
<evidence type="ECO:0000259" key="8">
    <source>
        <dbReference type="PROSITE" id="PS50109"/>
    </source>
</evidence>
<dbReference type="SUPFAM" id="SSF47384">
    <property type="entry name" value="Homodimeric domain of signal transducing histidine kinase"/>
    <property type="match status" value="1"/>
</dbReference>
<gene>
    <name evidence="13" type="ORF">J2851_004412</name>
</gene>
<sequence length="1124" mass="123359">MSLLHRLLLLVLLALVPAAVIEVKNQVSLREAREAEVRQGALRLAALFEAEQDRMVEGLRRLLQALVQTDAVRAPDSPACQALMDSLRASYPAYLHLLVTDRDGTVRCATDPNAVGHPSLREGAIEPGTTAEGIAAQGYGGQSDKAGEAMLGAQVLPWAQDRLALPVALSFRDDYGRVAGTVAALIDTAWLKEFLDDKPLPPNARLTLVDRRSRIIGQVPPLPGRVGNPLPERFSSLMTGDKPQVAEMPGIDGRPRIIAFRPITLGLDGLGVIVALDKETMLGPIDDAMRRGLGGFAAVLAVSLLAAWWGGNRFLRRPTAALVAAARSWSGGALHARSGIAADRSEIGTLARAFDGMAEELERRHLAREEANTLAHKMAAVLSSTTDGVFEVDRDWTITYMNGRARVLLANGRDLVGRCLWDAFPQAVGSIFNEHYRRAMDEEEPVEFEGLYPPLDAWYSVRAFPSRDGLAIFFQDITARKRGEEALAFANREKSALLAQLDSLLENAPLGFAFFDRGHRYLRINDRLAEINGLPADSHIGRTLTEMLPATATSVAPMIDRVFRTGEAIPYQEIVGETPARFGVRRHWLTAYFPVHNGPDVAAVGIVVMEVTDLRWAEAARHQSEERFRSVFELAAVGIERVSLEGRFLDVNAKTCSILGYRREELLDRSFRDVTEPEDLPAEDALLDRLLGGDIPSYAIEKRYRRKDGGTVWVRVTSSLARITGMEMAYRICIVEDITERKAIEEQLRRTRDEAERANLAKSKFLAAASHDLRQPLQSLFFFTAALGGYVENSAGVNVLRHLEQGLDALKGLLDSLLDVSRLDAGVVTPELEDFDVAEVLESVRTAYAPLAAQKKLDWRVEVVPARIRSDRTLLSRMLRNLVENALRYTESGLVRVQCRVEGRQVAIVVQDTGIGIPADHLERIFEEFHQVGNPERDRTQGLGLGLAIVRRLSRLLDHPVEVRSVEGRGSAFRVLVPLAEPAAEEPAALAGAATSKGGGRMAVLVDDDAIVLMGLQMILTEWGYEVLSAGSADQAMERLGQQTRTPDIVIADYRLREGRVGTEVILRVRERYGAGVPGVILTGETGPDCIRDATEHGLTVIHKPVTPRELGAAVDRSVRPVAV</sequence>
<dbReference type="Gene3D" id="3.40.50.2300">
    <property type="match status" value="1"/>
</dbReference>
<reference evidence="13 14" key="1">
    <citation type="submission" date="2021-03" db="EMBL/GenBank/DDBJ databases">
        <title>Genomic Encyclopedia of Type Strains, Phase III (KMG-III): the genomes of soil and plant-associated and newly described type strains.</title>
        <authorList>
            <person name="Whitman W."/>
        </authorList>
    </citation>
    <scope>NUCLEOTIDE SEQUENCE [LARGE SCALE GENOMIC DNA]</scope>
    <source>
        <strain evidence="13 14">IMMIB AFH-6</strain>
    </source>
</reference>
<keyword evidence="5" id="KW-0808">Transferase</keyword>
<evidence type="ECO:0000313" key="14">
    <source>
        <dbReference type="Proteomes" id="UP000781958"/>
    </source>
</evidence>
<feature type="domain" description="Histidine kinase" evidence="8">
    <location>
        <begin position="768"/>
        <end position="981"/>
    </location>
</feature>
<dbReference type="Gene3D" id="6.10.340.10">
    <property type="match status" value="1"/>
</dbReference>
<dbReference type="Pfam" id="PF00512">
    <property type="entry name" value="HisKA"/>
    <property type="match status" value="1"/>
</dbReference>
<dbReference type="PROSITE" id="PS50110">
    <property type="entry name" value="RESPONSE_REGULATORY"/>
    <property type="match status" value="1"/>
</dbReference>
<evidence type="ECO:0000256" key="1">
    <source>
        <dbReference type="ARBA" id="ARBA00000085"/>
    </source>
</evidence>
<evidence type="ECO:0000313" key="13">
    <source>
        <dbReference type="EMBL" id="MBP2294622.1"/>
    </source>
</evidence>
<accession>A0ABS4SRP9</accession>
<dbReference type="Gene3D" id="3.30.450.20">
    <property type="entry name" value="PAS domain"/>
    <property type="match status" value="4"/>
</dbReference>
<dbReference type="InterPro" id="IPR000014">
    <property type="entry name" value="PAS"/>
</dbReference>
<dbReference type="InterPro" id="IPR001610">
    <property type="entry name" value="PAC"/>
</dbReference>
<dbReference type="SMART" id="SM00086">
    <property type="entry name" value="PAC"/>
    <property type="match status" value="1"/>
</dbReference>
<feature type="domain" description="PAC" evidence="11">
    <location>
        <begin position="698"/>
        <end position="750"/>
    </location>
</feature>
<dbReference type="InterPro" id="IPR011006">
    <property type="entry name" value="CheY-like_superfamily"/>
</dbReference>
<dbReference type="SMART" id="SM00304">
    <property type="entry name" value="HAMP"/>
    <property type="match status" value="1"/>
</dbReference>
<keyword evidence="6" id="KW-0418">Kinase</keyword>
<dbReference type="SMART" id="SM00091">
    <property type="entry name" value="PAS"/>
    <property type="match status" value="3"/>
</dbReference>
<dbReference type="Pfam" id="PF00672">
    <property type="entry name" value="HAMP"/>
    <property type="match status" value="1"/>
</dbReference>
<evidence type="ECO:0000256" key="7">
    <source>
        <dbReference type="PROSITE-ProRule" id="PRU00169"/>
    </source>
</evidence>
<evidence type="ECO:0000256" key="3">
    <source>
        <dbReference type="ARBA" id="ARBA00012438"/>
    </source>
</evidence>
<dbReference type="InterPro" id="IPR003660">
    <property type="entry name" value="HAMP_dom"/>
</dbReference>
<comment type="subcellular location">
    <subcellularLocation>
        <location evidence="2">Membrane</location>
    </subcellularLocation>
</comment>
<dbReference type="EMBL" id="JAGINP010000017">
    <property type="protein sequence ID" value="MBP2294622.1"/>
    <property type="molecule type" value="Genomic_DNA"/>
</dbReference>
<dbReference type="PRINTS" id="PR00344">
    <property type="entry name" value="BCTRLSENSOR"/>
</dbReference>
<dbReference type="PROSITE" id="PS50885">
    <property type="entry name" value="HAMP"/>
    <property type="match status" value="1"/>
</dbReference>
<evidence type="ECO:0000259" key="12">
    <source>
        <dbReference type="PROSITE" id="PS50885"/>
    </source>
</evidence>
<dbReference type="RefSeq" id="WP_209768871.1">
    <property type="nucleotide sequence ID" value="NZ_JAGINP010000017.1"/>
</dbReference>